<accession>A0A0D1XW76</accession>
<dbReference type="GeneID" id="27310617"/>
<dbReference type="PROSITE" id="PS50280">
    <property type="entry name" value="SET"/>
    <property type="match status" value="1"/>
</dbReference>
<dbReference type="CDD" id="cd20071">
    <property type="entry name" value="SET_SMYD"/>
    <property type="match status" value="1"/>
</dbReference>
<evidence type="ECO:0000259" key="1">
    <source>
        <dbReference type="PROSITE" id="PS50280"/>
    </source>
</evidence>
<dbReference type="VEuPathDB" id="FungiDB:PV09_02644"/>
<dbReference type="InterPro" id="IPR001214">
    <property type="entry name" value="SET_dom"/>
</dbReference>
<dbReference type="RefSeq" id="XP_016216855.1">
    <property type="nucleotide sequence ID" value="XM_016355719.1"/>
</dbReference>
<name>A0A0D1XW76_9PEZI</name>
<evidence type="ECO:0000313" key="2">
    <source>
        <dbReference type="EMBL" id="KIW06986.1"/>
    </source>
</evidence>
<sequence>MNAGTPRPVLYSIKHTTNKGLGVFATQEIHKGTRITCEHALLTVPREPGTIDPLAVYEAFEALKPQDQSTYLELSASQVQIDHALACIDDDVSDDIRNHIAKLGSIFECNAFNIGDEDEETGIVKAGIFPIAARFNHDCKPNVAQTWNENLQCLTIHAIRHIDKGEELCDSYVPLCQPSAARKEELRAYGFECECSVCGSPRAELRKSDEQRAMIRRLGEDLQFYANRRRGSWLGPISPSLVRGGQEDPLNVVRYIEYLLQDEGLEGHDLGQYYSFASWYCSTRSTGDLEESIEWQQKLFDFNNTIKGGDHEDTIRSKELLDNLLKQRSASYE</sequence>
<gene>
    <name evidence="2" type="ORF">PV09_02644</name>
</gene>
<dbReference type="EMBL" id="KN847534">
    <property type="protein sequence ID" value="KIW06986.1"/>
    <property type="molecule type" value="Genomic_DNA"/>
</dbReference>
<dbReference type="HOGENOM" id="CLU_028281_0_3_1"/>
<dbReference type="AlphaFoldDB" id="A0A0D1XW76"/>
<dbReference type="SMART" id="SM00317">
    <property type="entry name" value="SET"/>
    <property type="match status" value="1"/>
</dbReference>
<proteinExistence type="predicted"/>
<dbReference type="STRING" id="253628.A0A0D1XW76"/>
<dbReference type="PANTHER" id="PTHR47332">
    <property type="entry name" value="SET DOMAIN-CONTAINING PROTEIN 5"/>
    <property type="match status" value="1"/>
</dbReference>
<reference evidence="2 3" key="1">
    <citation type="submission" date="2015-01" db="EMBL/GenBank/DDBJ databases">
        <title>The Genome Sequence of Ochroconis gallopava CBS43764.</title>
        <authorList>
            <consortium name="The Broad Institute Genomics Platform"/>
            <person name="Cuomo C."/>
            <person name="de Hoog S."/>
            <person name="Gorbushina A."/>
            <person name="Stielow B."/>
            <person name="Teixiera M."/>
            <person name="Abouelleil A."/>
            <person name="Chapman S.B."/>
            <person name="Priest M."/>
            <person name="Young S.K."/>
            <person name="Wortman J."/>
            <person name="Nusbaum C."/>
            <person name="Birren B."/>
        </authorList>
    </citation>
    <scope>NUCLEOTIDE SEQUENCE [LARGE SCALE GENOMIC DNA]</scope>
    <source>
        <strain evidence="2 3">CBS 43764</strain>
    </source>
</reference>
<feature type="domain" description="SET" evidence="1">
    <location>
        <begin position="6"/>
        <end position="173"/>
    </location>
</feature>
<dbReference type="PANTHER" id="PTHR47332:SF2">
    <property type="entry name" value="SET-6"/>
    <property type="match status" value="1"/>
</dbReference>
<dbReference type="OrthoDB" id="265717at2759"/>
<dbReference type="SUPFAM" id="SSF82199">
    <property type="entry name" value="SET domain"/>
    <property type="match status" value="1"/>
</dbReference>
<dbReference type="InterPro" id="IPR046341">
    <property type="entry name" value="SET_dom_sf"/>
</dbReference>
<dbReference type="InterPro" id="IPR053185">
    <property type="entry name" value="SET_domain_protein"/>
</dbReference>
<dbReference type="Proteomes" id="UP000053259">
    <property type="component" value="Unassembled WGS sequence"/>
</dbReference>
<keyword evidence="3" id="KW-1185">Reference proteome</keyword>
<organism evidence="2 3">
    <name type="scientific">Verruconis gallopava</name>
    <dbReference type="NCBI Taxonomy" id="253628"/>
    <lineage>
        <taxon>Eukaryota</taxon>
        <taxon>Fungi</taxon>
        <taxon>Dikarya</taxon>
        <taxon>Ascomycota</taxon>
        <taxon>Pezizomycotina</taxon>
        <taxon>Dothideomycetes</taxon>
        <taxon>Pleosporomycetidae</taxon>
        <taxon>Venturiales</taxon>
        <taxon>Sympoventuriaceae</taxon>
        <taxon>Verruconis</taxon>
    </lineage>
</organism>
<dbReference type="InParanoid" id="A0A0D1XW76"/>
<evidence type="ECO:0000313" key="3">
    <source>
        <dbReference type="Proteomes" id="UP000053259"/>
    </source>
</evidence>
<dbReference type="Gene3D" id="2.170.270.10">
    <property type="entry name" value="SET domain"/>
    <property type="match status" value="1"/>
</dbReference>
<protein>
    <recommendedName>
        <fullName evidence="1">SET domain-containing protein</fullName>
    </recommendedName>
</protein>
<dbReference type="Pfam" id="PF00856">
    <property type="entry name" value="SET"/>
    <property type="match status" value="1"/>
</dbReference>